<dbReference type="PANTHER" id="PTHR48013:SF15">
    <property type="entry name" value="DUAL SPECIFICITY MITOGEN-ACTIVATED PROTEIN KINASE KINASE 4"/>
    <property type="match status" value="1"/>
</dbReference>
<dbReference type="RefSeq" id="NP_509683.1">
    <property type="nucleotide sequence ID" value="NM_077282.4"/>
</dbReference>
<dbReference type="GO" id="GO:0004674">
    <property type="term" value="F:protein serine/threonine kinase activity"/>
    <property type="evidence" value="ECO:0007669"/>
    <property type="project" value="UniProtKB-KW"/>
</dbReference>
<dbReference type="OrthoDB" id="10252354at2759"/>
<keyword evidence="3" id="KW-0723">Serine/threonine-protein kinase</keyword>
<name>O01706_CAEEL</name>
<feature type="binding site" evidence="13">
    <location>
        <position position="94"/>
    </location>
    <ligand>
        <name>ATP</name>
        <dbReference type="ChEBI" id="CHEBI:30616"/>
    </ligand>
</feature>
<evidence type="ECO:0000256" key="6">
    <source>
        <dbReference type="ARBA" id="ARBA00022777"/>
    </source>
</evidence>
<dbReference type="STRING" id="6239.VZC374L.1.1"/>
<dbReference type="PANTHER" id="PTHR48013">
    <property type="entry name" value="DUAL SPECIFICITY MITOGEN-ACTIVATED PROTEIN KINASE KINASE 5-RELATED"/>
    <property type="match status" value="1"/>
</dbReference>
<dbReference type="GeneID" id="189074"/>
<evidence type="ECO:0000256" key="13">
    <source>
        <dbReference type="PROSITE-ProRule" id="PRU10141"/>
    </source>
</evidence>
<keyword evidence="16" id="KW-1185">Reference proteome</keyword>
<evidence type="ECO:0000259" key="14">
    <source>
        <dbReference type="PROSITE" id="PS50011"/>
    </source>
</evidence>
<dbReference type="eggNOG" id="KOG1006">
    <property type="taxonomic scope" value="Eukaryota"/>
</dbReference>
<keyword evidence="7 13" id="KW-0067">ATP-binding</keyword>
<evidence type="ECO:0000256" key="4">
    <source>
        <dbReference type="ARBA" id="ARBA00022679"/>
    </source>
</evidence>
<evidence type="ECO:0000313" key="17">
    <source>
        <dbReference type="WormBase" id="VZC374L.1a"/>
    </source>
</evidence>
<comment type="catalytic activity">
    <reaction evidence="12">
        <text>L-tyrosyl-[protein] + ATP = O-phospho-L-tyrosyl-[protein] + ADP + H(+)</text>
        <dbReference type="Rhea" id="RHEA:10596"/>
        <dbReference type="Rhea" id="RHEA-COMP:10136"/>
        <dbReference type="Rhea" id="RHEA-COMP:20101"/>
        <dbReference type="ChEBI" id="CHEBI:15378"/>
        <dbReference type="ChEBI" id="CHEBI:30616"/>
        <dbReference type="ChEBI" id="CHEBI:46858"/>
        <dbReference type="ChEBI" id="CHEBI:61978"/>
        <dbReference type="ChEBI" id="CHEBI:456216"/>
        <dbReference type="EC" id="2.7.12.2"/>
    </reaction>
</comment>
<dbReference type="GO" id="GO:0000165">
    <property type="term" value="P:MAPK cascade"/>
    <property type="evidence" value="ECO:0000318"/>
    <property type="project" value="GO_Central"/>
</dbReference>
<dbReference type="HOGENOM" id="CLU_000288_63_23_1"/>
<dbReference type="OMA" id="GAIYWEN"/>
<dbReference type="AGR" id="WB:WBGene00012162"/>
<dbReference type="GO" id="GO:0005524">
    <property type="term" value="F:ATP binding"/>
    <property type="evidence" value="ECO:0007669"/>
    <property type="project" value="UniProtKB-UniRule"/>
</dbReference>
<dbReference type="GO" id="GO:0006950">
    <property type="term" value="P:response to stress"/>
    <property type="evidence" value="ECO:0007669"/>
    <property type="project" value="UniProtKB-ARBA"/>
</dbReference>
<evidence type="ECO:0000256" key="7">
    <source>
        <dbReference type="ARBA" id="ARBA00022840"/>
    </source>
</evidence>
<dbReference type="GO" id="GO:0005737">
    <property type="term" value="C:cytoplasm"/>
    <property type="evidence" value="ECO:0007669"/>
    <property type="project" value="UniProtKB-SubCell"/>
</dbReference>
<keyword evidence="2" id="KW-0963">Cytoplasm</keyword>
<dbReference type="Proteomes" id="UP000001940">
    <property type="component" value="Chromosome X"/>
</dbReference>
<dbReference type="InterPro" id="IPR000719">
    <property type="entry name" value="Prot_kinase_dom"/>
</dbReference>
<evidence type="ECO:0000256" key="12">
    <source>
        <dbReference type="ARBA" id="ARBA00051693"/>
    </source>
</evidence>
<evidence type="ECO:0000256" key="1">
    <source>
        <dbReference type="ARBA" id="ARBA00004496"/>
    </source>
</evidence>
<dbReference type="InterPro" id="IPR017441">
    <property type="entry name" value="Protein_kinase_ATP_BS"/>
</dbReference>
<accession>O01706</accession>
<dbReference type="EC" id="2.7.12.2" evidence="9"/>
<keyword evidence="4" id="KW-0808">Transferase</keyword>
<reference evidence="15 16" key="1">
    <citation type="journal article" date="1998" name="Science">
        <title>Genome sequence of the nematode C. elegans: a platform for investigating biology.</title>
        <authorList>
            <consortium name="The C. elegans sequencing consortium"/>
            <person name="Sulson J.E."/>
            <person name="Waterston R."/>
        </authorList>
    </citation>
    <scope>NUCLEOTIDE SEQUENCE [LARGE SCALE GENOMIC DNA]</scope>
    <source>
        <strain evidence="15 16">Bristol N2</strain>
    </source>
</reference>
<evidence type="ECO:0000256" key="10">
    <source>
        <dbReference type="ARBA" id="ARBA00049014"/>
    </source>
</evidence>
<dbReference type="PROSITE" id="PS00107">
    <property type="entry name" value="PROTEIN_KINASE_ATP"/>
    <property type="match status" value="1"/>
</dbReference>
<comment type="catalytic activity">
    <reaction evidence="10">
        <text>L-seryl-[protein] + ATP = O-phospho-L-seryl-[protein] + ADP + H(+)</text>
        <dbReference type="Rhea" id="RHEA:17989"/>
        <dbReference type="Rhea" id="RHEA-COMP:9863"/>
        <dbReference type="Rhea" id="RHEA-COMP:11604"/>
        <dbReference type="ChEBI" id="CHEBI:15378"/>
        <dbReference type="ChEBI" id="CHEBI:29999"/>
        <dbReference type="ChEBI" id="CHEBI:30616"/>
        <dbReference type="ChEBI" id="CHEBI:83421"/>
        <dbReference type="ChEBI" id="CHEBI:456216"/>
        <dbReference type="EC" id="2.7.12.2"/>
    </reaction>
</comment>
<evidence type="ECO:0000313" key="16">
    <source>
        <dbReference type="Proteomes" id="UP000001940"/>
    </source>
</evidence>
<dbReference type="FunFam" id="3.30.200.20:FF:000040">
    <property type="entry name" value="Dual specificity mitogen-activated protein kinase kinase"/>
    <property type="match status" value="1"/>
</dbReference>
<dbReference type="FunCoup" id="O01706">
    <property type="interactions" value="2187"/>
</dbReference>
<dbReference type="EMBL" id="BX284606">
    <property type="protein sequence ID" value="CAB08354.1"/>
    <property type="molecule type" value="Genomic_DNA"/>
</dbReference>
<dbReference type="SMR" id="O01706"/>
<keyword evidence="5 13" id="KW-0547">Nucleotide-binding</keyword>
<evidence type="ECO:0000256" key="11">
    <source>
        <dbReference type="ARBA" id="ARBA00049299"/>
    </source>
</evidence>
<evidence type="ECO:0000313" key="15">
    <source>
        <dbReference type="EMBL" id="CAB08354.1"/>
    </source>
</evidence>
<feature type="domain" description="Protein kinase" evidence="14">
    <location>
        <begin position="64"/>
        <end position="326"/>
    </location>
</feature>
<dbReference type="CTD" id="189074"/>
<dbReference type="PIR" id="T26025">
    <property type="entry name" value="T26025"/>
</dbReference>
<comment type="catalytic activity">
    <reaction evidence="11">
        <text>L-threonyl-[protein] + ATP = O-phospho-L-threonyl-[protein] + ADP + H(+)</text>
        <dbReference type="Rhea" id="RHEA:46608"/>
        <dbReference type="Rhea" id="RHEA-COMP:11060"/>
        <dbReference type="Rhea" id="RHEA-COMP:11605"/>
        <dbReference type="ChEBI" id="CHEBI:15378"/>
        <dbReference type="ChEBI" id="CHEBI:30013"/>
        <dbReference type="ChEBI" id="CHEBI:30616"/>
        <dbReference type="ChEBI" id="CHEBI:61977"/>
        <dbReference type="ChEBI" id="CHEBI:456216"/>
        <dbReference type="EC" id="2.7.12.2"/>
    </reaction>
</comment>
<dbReference type="UCSC" id="VZC374L.1">
    <property type="organism name" value="c. elegans"/>
</dbReference>
<protein>
    <recommendedName>
        <fullName evidence="9">mitogen-activated protein kinase kinase</fullName>
        <ecNumber evidence="9">2.7.12.2</ecNumber>
    </recommendedName>
</protein>
<comment type="subcellular location">
    <subcellularLocation>
        <location evidence="1">Cytoplasm</location>
    </subcellularLocation>
</comment>
<evidence type="ECO:0000256" key="3">
    <source>
        <dbReference type="ARBA" id="ARBA00022527"/>
    </source>
</evidence>
<dbReference type="Gene3D" id="1.10.510.10">
    <property type="entry name" value="Transferase(Phosphotransferase) domain 1"/>
    <property type="match status" value="1"/>
</dbReference>
<sequence>MDHGDDQDFPMFARPVFLANRPTLESLSSNDGSVAEENPLRSMSTGILKFPDDAHLYPFNHTNLRHLSQVGAGYYGTVHKMQHNESGRLIAVKKIRYNNICDQTRLLKEHDTHMKSENVPNIVKFFGACFSEGDCWICMELMDISIDFLYKRVYSVKKSRLNENIIGHITVCIVDALDYLKRKLNRIHRDVKPSNILINAAGDVKLCDFGICGDLVGSYAITVEAGCVQYLAPERIENMDKYDIRSDVWSLGITLYEIATGVYPYRGWSNQMEHIEIVVNGDSPILLQNMHNLHYTDPLCRFINTCLRKNKDDRPKYVNLKTFSFYKMYAVGGPDIEEAKRILGLEAIDARDHPVEQRA</sequence>
<evidence type="ECO:0000256" key="2">
    <source>
        <dbReference type="ARBA" id="ARBA00022490"/>
    </source>
</evidence>
<gene>
    <name evidence="15 17" type="primary">sek-6</name>
    <name evidence="15" type="ORF">CELE_VZC374L.1</name>
    <name evidence="17" type="ORF">VZC374L.1</name>
</gene>
<dbReference type="PaxDb" id="6239-VZC374L.1"/>
<organism evidence="15 16">
    <name type="scientific">Caenorhabditis elegans</name>
    <dbReference type="NCBI Taxonomy" id="6239"/>
    <lineage>
        <taxon>Eukaryota</taxon>
        <taxon>Metazoa</taxon>
        <taxon>Ecdysozoa</taxon>
        <taxon>Nematoda</taxon>
        <taxon>Chromadorea</taxon>
        <taxon>Rhabditida</taxon>
        <taxon>Rhabditina</taxon>
        <taxon>Rhabditomorpha</taxon>
        <taxon>Rhabditoidea</taxon>
        <taxon>Rhabditidae</taxon>
        <taxon>Peloderinae</taxon>
        <taxon>Caenorhabditis</taxon>
    </lineage>
</organism>
<dbReference type="SMART" id="SM00220">
    <property type="entry name" value="S_TKc"/>
    <property type="match status" value="1"/>
</dbReference>
<dbReference type="WormBase" id="VZC374L.1a">
    <property type="protein sequence ID" value="CE16527"/>
    <property type="gene ID" value="WBGene00012162"/>
    <property type="gene designation" value="sek-6"/>
</dbReference>
<keyword evidence="6 15" id="KW-0418">Kinase</keyword>
<dbReference type="PhylomeDB" id="O01706"/>
<proteinExistence type="inferred from homology"/>
<dbReference type="GO" id="GO:0004708">
    <property type="term" value="F:MAP kinase kinase activity"/>
    <property type="evidence" value="ECO:0000318"/>
    <property type="project" value="GO_Central"/>
</dbReference>
<evidence type="ECO:0000256" key="8">
    <source>
        <dbReference type="ARBA" id="ARBA00038035"/>
    </source>
</evidence>
<dbReference type="Gene3D" id="3.30.200.20">
    <property type="entry name" value="Phosphorylase Kinase, domain 1"/>
    <property type="match status" value="1"/>
</dbReference>
<dbReference type="Bgee" id="WBGene00012162">
    <property type="expression patterns" value="Expressed in larva and 2 other cell types or tissues"/>
</dbReference>
<dbReference type="PROSITE" id="PS50011">
    <property type="entry name" value="PROTEIN_KINASE_DOM"/>
    <property type="match status" value="1"/>
</dbReference>
<dbReference type="AlphaFoldDB" id="O01706"/>
<dbReference type="SUPFAM" id="SSF56112">
    <property type="entry name" value="Protein kinase-like (PK-like)"/>
    <property type="match status" value="1"/>
</dbReference>
<evidence type="ECO:0000256" key="5">
    <source>
        <dbReference type="ARBA" id="ARBA00022741"/>
    </source>
</evidence>
<dbReference type="FunFam" id="1.10.510.10:FF:000687">
    <property type="entry name" value="MAP kinase kinase MKK1/SSP32"/>
    <property type="match status" value="1"/>
</dbReference>
<dbReference type="InParanoid" id="O01706"/>
<comment type="similarity">
    <text evidence="8">Belongs to the protein kinase superfamily. STE Ser/Thr protein kinase family. MAP kinase kinase subfamily.</text>
</comment>
<dbReference type="InterPro" id="IPR011009">
    <property type="entry name" value="Kinase-like_dom_sf"/>
</dbReference>
<dbReference type="Pfam" id="PF00069">
    <property type="entry name" value="Pkinase"/>
    <property type="match status" value="1"/>
</dbReference>
<evidence type="ECO:0000256" key="9">
    <source>
        <dbReference type="ARBA" id="ARBA00038999"/>
    </source>
</evidence>